<dbReference type="RefSeq" id="WP_226393486.1">
    <property type="nucleotide sequence ID" value="NZ_JADCKB010000028.1"/>
</dbReference>
<dbReference type="PANTHER" id="PTHR36845">
    <property type="entry name" value="HYDROLASE, PUTATIVE (AFU_ORTHOLOGUE AFUA_7G05090)-RELATED"/>
    <property type="match status" value="1"/>
</dbReference>
<dbReference type="GO" id="GO:0000272">
    <property type="term" value="P:polysaccharide catabolic process"/>
    <property type="evidence" value="ECO:0007669"/>
    <property type="project" value="TreeGrafter"/>
</dbReference>
<feature type="binding site" evidence="4">
    <location>
        <position position="236"/>
    </location>
    <ligand>
        <name>substrate</name>
    </ligand>
</feature>
<evidence type="ECO:0000313" key="6">
    <source>
        <dbReference type="Proteomes" id="UP000806542"/>
    </source>
</evidence>
<feature type="binding site" evidence="4">
    <location>
        <position position="216"/>
    </location>
    <ligand>
        <name>substrate</name>
    </ligand>
</feature>
<feature type="binding site" evidence="4">
    <location>
        <position position="98"/>
    </location>
    <ligand>
        <name>substrate</name>
    </ligand>
</feature>
<feature type="binding site" evidence="4">
    <location>
        <position position="156"/>
    </location>
    <ligand>
        <name>substrate</name>
    </ligand>
</feature>
<dbReference type="InterPro" id="IPR012341">
    <property type="entry name" value="6hp_glycosidase-like_sf"/>
</dbReference>
<evidence type="ECO:0000256" key="2">
    <source>
        <dbReference type="ARBA" id="ARBA00038358"/>
    </source>
</evidence>
<sequence>MSEILEQNKDWIAAVWNKVDQKMKKIAVKDYDKIPYTSINGIHDDQKDNLYGWTNGFWGGLMWLLYVGTKDENYKKTALHSGTYVDKGLDHYEPLYHDVGFISHILHGANYRLTGDMEAKNKNLFMAAALASRFNIDGKFIRAWNMDFAEGWSIIDCMMNLPLLYWASEEIGDPRFKRIAMAHADMTLRDHIREDGAINHIVVHDTETGEPVKFYTDMGYDQGYNAEGCWSRGLSWAIYGMAISYVHTGKKEYLNAAKKTANYFLSHAAATGYKTLCDFCQPAEPVYYDSTAGVCAACGMIEISRHVSKAEAEVYLSGALNLLKATDENFCDYSDQQDALVLMGTEAYPNDEKRLKGVHIPIIYGDFFFVEALLKLQNIDFLIW</sequence>
<dbReference type="InterPro" id="IPR010905">
    <property type="entry name" value="Glyco_hydro_88"/>
</dbReference>
<feature type="active site" description="Proton donor" evidence="3">
    <location>
        <position position="156"/>
    </location>
</feature>
<name>A0A9D5R9C8_9FIRM</name>
<proteinExistence type="inferred from homology"/>
<dbReference type="PANTHER" id="PTHR36845:SF1">
    <property type="entry name" value="HYDROLASE, PUTATIVE (AFU_ORTHOLOGUE AFUA_7G05090)-RELATED"/>
    <property type="match status" value="1"/>
</dbReference>
<evidence type="ECO:0000256" key="1">
    <source>
        <dbReference type="ARBA" id="ARBA00022801"/>
    </source>
</evidence>
<feature type="active site" description="Nucleophile" evidence="3">
    <location>
        <position position="98"/>
    </location>
</feature>
<dbReference type="SUPFAM" id="SSF48208">
    <property type="entry name" value="Six-hairpin glycosidases"/>
    <property type="match status" value="1"/>
</dbReference>
<reference evidence="5" key="1">
    <citation type="submission" date="2020-10" db="EMBL/GenBank/DDBJ databases">
        <title>ChiBAC.</title>
        <authorList>
            <person name="Zenner C."/>
            <person name="Hitch T.C.A."/>
            <person name="Clavel T."/>
        </authorList>
    </citation>
    <scope>NUCLEOTIDE SEQUENCE</scope>
    <source>
        <strain evidence="5">DSM 107454</strain>
    </source>
</reference>
<evidence type="ECO:0000256" key="4">
    <source>
        <dbReference type="PIRSR" id="PIRSR610905-2"/>
    </source>
</evidence>
<keyword evidence="1 5" id="KW-0378">Hydrolase</keyword>
<evidence type="ECO:0000313" key="5">
    <source>
        <dbReference type="EMBL" id="MBE5040945.1"/>
    </source>
</evidence>
<dbReference type="AlphaFoldDB" id="A0A9D5R9C8"/>
<keyword evidence="6" id="KW-1185">Reference proteome</keyword>
<comment type="caution">
    <text evidence="5">The sequence shown here is derived from an EMBL/GenBank/DDBJ whole genome shotgun (WGS) entry which is preliminary data.</text>
</comment>
<accession>A0A9D5R9C8</accession>
<dbReference type="Gene3D" id="1.50.10.10">
    <property type="match status" value="1"/>
</dbReference>
<feature type="binding site" evidence="4">
    <location>
        <position position="232"/>
    </location>
    <ligand>
        <name>substrate</name>
    </ligand>
</feature>
<organism evidence="5 6">
    <name type="scientific">Ructibacterium gallinarum</name>
    <dbReference type="NCBI Taxonomy" id="2779355"/>
    <lineage>
        <taxon>Bacteria</taxon>
        <taxon>Bacillati</taxon>
        <taxon>Bacillota</taxon>
        <taxon>Clostridia</taxon>
        <taxon>Eubacteriales</taxon>
        <taxon>Oscillospiraceae</taxon>
        <taxon>Ructibacterium</taxon>
    </lineage>
</organism>
<dbReference type="GO" id="GO:0052757">
    <property type="term" value="F:chondroitin hydrolase activity"/>
    <property type="evidence" value="ECO:0007669"/>
    <property type="project" value="TreeGrafter"/>
</dbReference>
<gene>
    <name evidence="5" type="ORF">INF28_10790</name>
</gene>
<comment type="similarity">
    <text evidence="2">Belongs to the glycosyl hydrolase 88 family.</text>
</comment>
<dbReference type="EMBL" id="JADCKB010000028">
    <property type="protein sequence ID" value="MBE5040945.1"/>
    <property type="molecule type" value="Genomic_DNA"/>
</dbReference>
<dbReference type="InterPro" id="IPR008928">
    <property type="entry name" value="6-hairpin_glycosidase_sf"/>
</dbReference>
<evidence type="ECO:0000256" key="3">
    <source>
        <dbReference type="PIRSR" id="PIRSR610905-1"/>
    </source>
</evidence>
<protein>
    <submittedName>
        <fullName evidence="5">Glycoside hydrolase family 88 protein</fullName>
    </submittedName>
</protein>
<dbReference type="InterPro" id="IPR052369">
    <property type="entry name" value="UG_Glycosaminoglycan_Hydrolase"/>
</dbReference>
<dbReference type="Proteomes" id="UP000806542">
    <property type="component" value="Unassembled WGS sequence"/>
</dbReference>
<dbReference type="Pfam" id="PF07470">
    <property type="entry name" value="Glyco_hydro_88"/>
    <property type="match status" value="1"/>
</dbReference>